<protein>
    <recommendedName>
        <fullName evidence="6">Amino acid transporter transmembrane domain-containing protein</fullName>
    </recommendedName>
</protein>
<evidence type="ECO:0000256" key="5">
    <source>
        <dbReference type="SAM" id="Phobius"/>
    </source>
</evidence>
<feature type="transmembrane region" description="Helical" evidence="5">
    <location>
        <begin position="169"/>
        <end position="194"/>
    </location>
</feature>
<evidence type="ECO:0000256" key="4">
    <source>
        <dbReference type="ARBA" id="ARBA00023136"/>
    </source>
</evidence>
<comment type="subcellular location">
    <subcellularLocation>
        <location evidence="1">Membrane</location>
        <topology evidence="1">Multi-pass membrane protein</topology>
    </subcellularLocation>
</comment>
<dbReference type="PANTHER" id="PTHR22950">
    <property type="entry name" value="AMINO ACID TRANSPORTER"/>
    <property type="match status" value="1"/>
</dbReference>
<dbReference type="Proteomes" id="UP000593567">
    <property type="component" value="Unassembled WGS sequence"/>
</dbReference>
<feature type="transmembrane region" description="Helical" evidence="5">
    <location>
        <begin position="106"/>
        <end position="122"/>
    </location>
</feature>
<gene>
    <name evidence="7" type="ORF">EB796_019061</name>
</gene>
<dbReference type="PANTHER" id="PTHR22950:SF677">
    <property type="entry name" value="AMINO ACID TRANSPORTER TRANSMEMBRANE DOMAIN-CONTAINING PROTEIN"/>
    <property type="match status" value="1"/>
</dbReference>
<evidence type="ECO:0000259" key="6">
    <source>
        <dbReference type="Pfam" id="PF01490"/>
    </source>
</evidence>
<feature type="transmembrane region" description="Helical" evidence="5">
    <location>
        <begin position="294"/>
        <end position="311"/>
    </location>
</feature>
<evidence type="ECO:0000313" key="7">
    <source>
        <dbReference type="EMBL" id="KAF6022623.1"/>
    </source>
</evidence>
<accession>A0A7J7J9B2</accession>
<feature type="transmembrane region" description="Helical" evidence="5">
    <location>
        <begin position="71"/>
        <end position="94"/>
    </location>
</feature>
<dbReference type="Pfam" id="PF01490">
    <property type="entry name" value="Aa_trans"/>
    <property type="match status" value="1"/>
</dbReference>
<evidence type="ECO:0000256" key="3">
    <source>
        <dbReference type="ARBA" id="ARBA00022989"/>
    </source>
</evidence>
<dbReference type="GO" id="GO:0005774">
    <property type="term" value="C:vacuolar membrane"/>
    <property type="evidence" value="ECO:0007669"/>
    <property type="project" value="TreeGrafter"/>
</dbReference>
<proteinExistence type="predicted"/>
<dbReference type="GO" id="GO:0015179">
    <property type="term" value="F:L-amino acid transmembrane transporter activity"/>
    <property type="evidence" value="ECO:0007669"/>
    <property type="project" value="TreeGrafter"/>
</dbReference>
<feature type="domain" description="Amino acid transporter transmembrane" evidence="6">
    <location>
        <begin position="54"/>
        <end position="373"/>
    </location>
</feature>
<keyword evidence="3 5" id="KW-1133">Transmembrane helix</keyword>
<keyword evidence="2 5" id="KW-0812">Transmembrane</keyword>
<dbReference type="AlphaFoldDB" id="A0A7J7J9B2"/>
<organism evidence="7 8">
    <name type="scientific">Bugula neritina</name>
    <name type="common">Brown bryozoan</name>
    <name type="synonym">Sertularia neritina</name>
    <dbReference type="NCBI Taxonomy" id="10212"/>
    <lineage>
        <taxon>Eukaryota</taxon>
        <taxon>Metazoa</taxon>
        <taxon>Spiralia</taxon>
        <taxon>Lophotrochozoa</taxon>
        <taxon>Bryozoa</taxon>
        <taxon>Gymnolaemata</taxon>
        <taxon>Cheilostomatida</taxon>
        <taxon>Flustrina</taxon>
        <taxon>Buguloidea</taxon>
        <taxon>Bugulidae</taxon>
        <taxon>Bugula</taxon>
    </lineage>
</organism>
<evidence type="ECO:0000256" key="2">
    <source>
        <dbReference type="ARBA" id="ARBA00022692"/>
    </source>
</evidence>
<feature type="transmembrane region" description="Helical" evidence="5">
    <location>
        <begin position="317"/>
        <end position="337"/>
    </location>
</feature>
<evidence type="ECO:0000256" key="1">
    <source>
        <dbReference type="ARBA" id="ARBA00004141"/>
    </source>
</evidence>
<comment type="caution">
    <text evidence="7">The sequence shown here is derived from an EMBL/GenBank/DDBJ whole genome shotgun (WGS) entry which is preliminary data.</text>
</comment>
<dbReference type="OrthoDB" id="1684102at2759"/>
<reference evidence="7" key="1">
    <citation type="submission" date="2020-06" db="EMBL/GenBank/DDBJ databases">
        <title>Draft genome of Bugula neritina, a colonial animal packing powerful symbionts and potential medicines.</title>
        <authorList>
            <person name="Rayko M."/>
        </authorList>
    </citation>
    <scope>NUCLEOTIDE SEQUENCE [LARGE SCALE GENOMIC DNA]</scope>
    <source>
        <strain evidence="7">Kwan_BN1</strain>
    </source>
</reference>
<feature type="transmembrane region" description="Helical" evidence="5">
    <location>
        <begin position="206"/>
        <end position="229"/>
    </location>
</feature>
<evidence type="ECO:0000313" key="8">
    <source>
        <dbReference type="Proteomes" id="UP000593567"/>
    </source>
</evidence>
<dbReference type="InterPro" id="IPR013057">
    <property type="entry name" value="AA_transpt_TM"/>
</dbReference>
<dbReference type="EMBL" id="VXIV02002825">
    <property type="protein sequence ID" value="KAF6022623.1"/>
    <property type="molecule type" value="Genomic_DNA"/>
</dbReference>
<sequence length="432" mass="47579">MLLVIDCKYAIIEKMPENGKQSKHAHTSEEMEDLIDGLSTKDPDDKIKKDPGSELSYGDVGYHALGNFGRLLVECAIILSQTGFCCAYLLFISTNLTDFFPKVPKNYWLIGLLPLEFSLCLFRNLKKLALTSLFAQISNLLAFGVVFWFDFEEFHKVKHHIHPKEFSIVGLPFFLCVAIYCYEGAGMILSLEASLHRDIRYQFRRYFLSVITMVTVLYATFGACGYLSFGAQTKDIITLNLSESGDGNVFTMFVTSCLCLSLFFTYPIMMFPVTSIIDSKMGISADRPQRLKANALRLILVILTGMIVLIIPDFGNLMAFIGATCCIWLAFILPAVFHMKICARSMTAAETAIDYVIIGMGIAGTIVGMIDAIRRMSGELETTTKNIDVVTSPPCSGGTCSTPSLDSLQSTVSLAVKNITKLAVVAATKAGT</sequence>
<keyword evidence="8" id="KW-1185">Reference proteome</keyword>
<feature type="transmembrane region" description="Helical" evidence="5">
    <location>
        <begin position="249"/>
        <end position="273"/>
    </location>
</feature>
<feature type="transmembrane region" description="Helical" evidence="5">
    <location>
        <begin position="129"/>
        <end position="149"/>
    </location>
</feature>
<name>A0A7J7J9B2_BUGNE</name>
<keyword evidence="4 5" id="KW-0472">Membrane</keyword>